<reference evidence="3" key="1">
    <citation type="submission" date="2022-07" db="EMBL/GenBank/DDBJ databases">
        <title>Draft genome sequence of Zalerion maritima ATCC 34329, a (micro)plastics degrading marine fungus.</title>
        <authorList>
            <person name="Paco A."/>
            <person name="Goncalves M.F.M."/>
            <person name="Rocha-Santos T.A.P."/>
            <person name="Alves A."/>
        </authorList>
    </citation>
    <scope>NUCLEOTIDE SEQUENCE</scope>
    <source>
        <strain evidence="3">ATCC 34329</strain>
    </source>
</reference>
<evidence type="ECO:0000313" key="3">
    <source>
        <dbReference type="EMBL" id="KAJ2894597.1"/>
    </source>
</evidence>
<feature type="compositionally biased region" description="Basic and acidic residues" evidence="1">
    <location>
        <begin position="191"/>
        <end position="221"/>
    </location>
</feature>
<feature type="compositionally biased region" description="Acidic residues" evidence="1">
    <location>
        <begin position="471"/>
        <end position="481"/>
    </location>
</feature>
<accession>A0AAD5RIH2</accession>
<name>A0AAD5RIH2_9PEZI</name>
<feature type="region of interest" description="Disordered" evidence="1">
    <location>
        <begin position="437"/>
        <end position="498"/>
    </location>
</feature>
<comment type="caution">
    <text evidence="3">The sequence shown here is derived from an EMBL/GenBank/DDBJ whole genome shotgun (WGS) entry which is preliminary data.</text>
</comment>
<dbReference type="InterPro" id="IPR045518">
    <property type="entry name" value="2EXR"/>
</dbReference>
<feature type="domain" description="2EXR" evidence="2">
    <location>
        <begin position="52"/>
        <end position="181"/>
    </location>
</feature>
<evidence type="ECO:0000259" key="2">
    <source>
        <dbReference type="Pfam" id="PF20150"/>
    </source>
</evidence>
<evidence type="ECO:0000256" key="1">
    <source>
        <dbReference type="SAM" id="MobiDB-lite"/>
    </source>
</evidence>
<proteinExistence type="predicted"/>
<feature type="compositionally biased region" description="Basic residues" evidence="1">
    <location>
        <begin position="488"/>
        <end position="497"/>
    </location>
</feature>
<evidence type="ECO:0000313" key="4">
    <source>
        <dbReference type="Proteomes" id="UP001201980"/>
    </source>
</evidence>
<gene>
    <name evidence="3" type="ORF">MKZ38_007395</name>
</gene>
<dbReference type="EMBL" id="JAKWBI020000475">
    <property type="protein sequence ID" value="KAJ2894597.1"/>
    <property type="molecule type" value="Genomic_DNA"/>
</dbReference>
<dbReference type="AlphaFoldDB" id="A0AAD5RIH2"/>
<dbReference type="Proteomes" id="UP001201980">
    <property type="component" value="Unassembled WGS sequence"/>
</dbReference>
<feature type="region of interest" description="Disordered" evidence="1">
    <location>
        <begin position="1"/>
        <end position="53"/>
    </location>
</feature>
<feature type="compositionally biased region" description="Basic and acidic residues" evidence="1">
    <location>
        <begin position="40"/>
        <end position="50"/>
    </location>
</feature>
<organism evidence="3 4">
    <name type="scientific">Zalerion maritima</name>
    <dbReference type="NCBI Taxonomy" id="339359"/>
    <lineage>
        <taxon>Eukaryota</taxon>
        <taxon>Fungi</taxon>
        <taxon>Dikarya</taxon>
        <taxon>Ascomycota</taxon>
        <taxon>Pezizomycotina</taxon>
        <taxon>Sordariomycetes</taxon>
        <taxon>Lulworthiomycetidae</taxon>
        <taxon>Lulworthiales</taxon>
        <taxon>Lulworthiaceae</taxon>
        <taxon>Zalerion</taxon>
    </lineage>
</organism>
<sequence>MGLVEALKRKRKRKPEPEPSIKESPQPFLSLPEAIVANHEPTEPNAHKPPEFPQFTTLPYEIRVQIWTGALEDNIETRPTCSITTPPAPILYRFYLQTPPRYLPSTEIKGEYVPFDSSAKPGGPKLTFIPRHPKNLDLTTRRFREISSVCSEARSHALSLRPNRFPFCVEWPRREREFQKNYAVYSNDEPDDRKEKQDDVKEGAESVEGNQKREPEENKEPKEYFLRYNAYKDVIHLEFAATHQMQEEVLRSVAGIWGPPWSTAGANLPPRPPVGIASSVPFSSSLDKEGKQKRRQIPPFLPIRHLSLSANPLALQAKASVDDPLPLFLSLFPWLSTLYLFSDEKDDATGVVCKCQESLWFKKHEWPLVKAMEGDGFGIEYDWYVAYDDRVEGCLGPLGCVRKARQEVWGGAGREFPYSEGLGHLEIRTLRPYKPPREAAKVKGGDSGAAMEGQSSLARLGVGSQGLNVGGEEEDEDDSNGEDERSRPRLKRKRQFSVKRMSGVFKRLRLSGH</sequence>
<protein>
    <recommendedName>
        <fullName evidence="2">2EXR domain-containing protein</fullName>
    </recommendedName>
</protein>
<feature type="region of interest" description="Disordered" evidence="1">
    <location>
        <begin position="182"/>
        <end position="221"/>
    </location>
</feature>
<dbReference type="Pfam" id="PF20150">
    <property type="entry name" value="2EXR"/>
    <property type="match status" value="1"/>
</dbReference>
<keyword evidence="4" id="KW-1185">Reference proteome</keyword>